<feature type="region of interest" description="Disordered" evidence="1">
    <location>
        <begin position="809"/>
        <end position="846"/>
    </location>
</feature>
<accession>A0A2A9MFE2</accession>
<feature type="region of interest" description="Disordered" evidence="1">
    <location>
        <begin position="752"/>
        <end position="794"/>
    </location>
</feature>
<dbReference type="GeneID" id="40310494"/>
<reference evidence="2 3" key="1">
    <citation type="submission" date="2017-09" db="EMBL/GenBank/DDBJ databases">
        <title>Genome sequencing of Besnoitia besnoiti strain Bb-Ger1.</title>
        <authorList>
            <person name="Schares G."/>
            <person name="Venepally P."/>
            <person name="Lorenzi H.A."/>
        </authorList>
    </citation>
    <scope>NUCLEOTIDE SEQUENCE [LARGE SCALE GENOMIC DNA]</scope>
    <source>
        <strain evidence="2 3">Bb-Ger1</strain>
    </source>
</reference>
<feature type="compositionally biased region" description="Polar residues" evidence="1">
    <location>
        <begin position="296"/>
        <end position="308"/>
    </location>
</feature>
<feature type="compositionally biased region" description="Basic and acidic residues" evidence="1">
    <location>
        <begin position="25"/>
        <end position="41"/>
    </location>
</feature>
<feature type="compositionally biased region" description="Low complexity" evidence="1">
    <location>
        <begin position="273"/>
        <end position="286"/>
    </location>
</feature>
<dbReference type="OrthoDB" id="330999at2759"/>
<feature type="compositionally biased region" description="Low complexity" evidence="1">
    <location>
        <begin position="766"/>
        <end position="778"/>
    </location>
</feature>
<evidence type="ECO:0000256" key="1">
    <source>
        <dbReference type="SAM" id="MobiDB-lite"/>
    </source>
</evidence>
<feature type="compositionally biased region" description="Low complexity" evidence="1">
    <location>
        <begin position="228"/>
        <end position="239"/>
    </location>
</feature>
<feature type="region of interest" description="Disordered" evidence="1">
    <location>
        <begin position="375"/>
        <end position="463"/>
    </location>
</feature>
<evidence type="ECO:0000313" key="2">
    <source>
        <dbReference type="EMBL" id="PFH35914.1"/>
    </source>
</evidence>
<evidence type="ECO:0000313" key="3">
    <source>
        <dbReference type="Proteomes" id="UP000224006"/>
    </source>
</evidence>
<feature type="compositionally biased region" description="Basic and acidic residues" evidence="1">
    <location>
        <begin position="700"/>
        <end position="718"/>
    </location>
</feature>
<dbReference type="VEuPathDB" id="ToxoDB:BESB_055650"/>
<dbReference type="Proteomes" id="UP000224006">
    <property type="component" value="Chromosome IV"/>
</dbReference>
<feature type="region of interest" description="Disordered" evidence="1">
    <location>
        <begin position="269"/>
        <end position="288"/>
    </location>
</feature>
<sequence length="1551" mass="162382">MNQEYHAERVPFQGAMGHAAGGGLDDAREAISELHSTETSRRSQMSSSGPERLFFQSAATRAVFSAAAEPAAQYSEASPSLAQDSSAFYAVQRCSLGGTSSLSGQALLRASGERGDAAAGANASARAALKDASSLERHCLSGRGPHASPLRPASEGLASVGTASSGAAASALLSPSFARRVRAEQRRQQQRQLSLGEVYAHLYTPGASPSFDRGSPAPRAAPIRPVDLLSPASGPSSAGHGQNEGSWSAQCIRGRRSTPSIGLAWEEGAGRHLGPSLGSTTSSLPSVASRRLTPLSVSSVQGVPSASATGGGRPRPYRRLLTAAGASGNVEAVGARGGREGQRRDGLTLVASSLRAQSRAPISRFVKADLLQGAGAASPGMTSWNGTEASAGHRPVGGGEKEEDEDGASLGPAGAGGQIWGGRISDTSSVAPAANNEVRDQPEGASWGARTPEESSEEAAAAGPLAVASRWLKTLVQGKRREDDSSAIRGGHTAGSYAYSSEGASPTSGEVAESSAPPFRLGFSSRSDGRGDELDDDLSERSERAEGQPGGGKRGFWPPQSPAAKRFLAASVEERGVDASYSANDAEPRDAWLLQGAPLASDLEGFVKQRYISSLVDADYGLDPRIRNPGVGDRALARAAEERMDAAGAMRAVGVVEALEIQQSEVLLSPFFFRRFILAEVTRSLDELVKIYADESEVSSEAKSEGTGRDKVAREGEARANPGDNSTGASSPPMSAPAERAVVTPHSGLLSNAASAADSECRGASEPESSSPTGSGEAHSTDSRPVADRASSGALGADMSLRKSQEELANGGKDLGGGKHSGRSNLSGGFEEVDAEGASGGDTRAEACERRTSAGLMRTERGGLLFAFNACVLDHREKLESFAFMLNTLRHLQCVIASSRATAWGPDSGLLSFADTPACGSSLAALRFYVKGGRAEGGEGTPAPETWRERRQLSASSLLEAQIGAGWLDAWRLLPQEARLALGRAVERARRLDSRTRELVRACLRIASPFNCSLPPAAESRAPPAKAAAGGAGEDESLLESREESGKAPRVEREFIRVRTLGDGTELWRVVERTPVDAAAADLADAANRQAQAGVGFWVSLLGEAVYEAEELKGWKLALQALCGEAADSAAKAPPRRASAAGAAKPRTVELVEEVERELGGALVSRRSMLSEAFLKTLASLFPGQTPRIECIDMLAATLNTMDFLAVQSSKEPSPRRASQSRRLSAAEIEAARRPAIGQPLVHCLDAVNVPDGIVDPQSPRMQTVVLQLVQDVGIHFQRLWNRLTASAVESAPGDAETEAHLLIPLYGPFTAYLIVFKLERVCGSQPSAKRQSACSERGGDACRCTYQVLDCVAAAAGTDEETRGRRAADVDALASMLSTMLWTKGSLRFLKKTPTMGALGEKVMMSVLPSRRSWPCIPAPLTGGGGAQDCANAELGDANPDSVAKLALLAESGEFTPDCCGIILMFSIEAFYSGHRAGLLTPAAVTALRFLYARRIFEVFVLRKSLLHSCALPMFRAVQRPCAAGESPTYLAPDCPSATGQPTLCLGASV</sequence>
<dbReference type="EMBL" id="NWUJ01000004">
    <property type="protein sequence ID" value="PFH35914.1"/>
    <property type="molecule type" value="Genomic_DNA"/>
</dbReference>
<feature type="compositionally biased region" description="Low complexity" evidence="1">
    <location>
        <begin position="1015"/>
        <end position="1029"/>
    </location>
</feature>
<name>A0A2A9MFE2_BESBE</name>
<protein>
    <submittedName>
        <fullName evidence="2">Uncharacterized protein</fullName>
    </submittedName>
</protein>
<keyword evidence="3" id="KW-1185">Reference proteome</keyword>
<feature type="region of interest" description="Disordered" evidence="1">
    <location>
        <begin position="1015"/>
        <end position="1046"/>
    </location>
</feature>
<organism evidence="2 3">
    <name type="scientific">Besnoitia besnoiti</name>
    <name type="common">Apicomplexan protozoan</name>
    <dbReference type="NCBI Taxonomy" id="94643"/>
    <lineage>
        <taxon>Eukaryota</taxon>
        <taxon>Sar</taxon>
        <taxon>Alveolata</taxon>
        <taxon>Apicomplexa</taxon>
        <taxon>Conoidasida</taxon>
        <taxon>Coccidia</taxon>
        <taxon>Eucoccidiorida</taxon>
        <taxon>Eimeriorina</taxon>
        <taxon>Sarcocystidae</taxon>
        <taxon>Besnoitia</taxon>
    </lineage>
</organism>
<feature type="region of interest" description="Disordered" evidence="1">
    <location>
        <begin position="1"/>
        <end position="50"/>
    </location>
</feature>
<feature type="compositionally biased region" description="Low complexity" evidence="1">
    <location>
        <begin position="494"/>
        <end position="505"/>
    </location>
</feature>
<gene>
    <name evidence="2" type="ORF">BESB_055650</name>
</gene>
<feature type="region of interest" description="Disordered" evidence="1">
    <location>
        <begin position="478"/>
        <end position="560"/>
    </location>
</feature>
<feature type="region of interest" description="Disordered" evidence="1">
    <location>
        <begin position="296"/>
        <end position="316"/>
    </location>
</feature>
<dbReference type="RefSeq" id="XP_029219923.1">
    <property type="nucleotide sequence ID" value="XM_029364000.1"/>
</dbReference>
<feature type="region of interest" description="Disordered" evidence="1">
    <location>
        <begin position="138"/>
        <end position="158"/>
    </location>
</feature>
<feature type="region of interest" description="Disordered" evidence="1">
    <location>
        <begin position="206"/>
        <end position="253"/>
    </location>
</feature>
<proteinExistence type="predicted"/>
<feature type="compositionally biased region" description="Polar residues" evidence="1">
    <location>
        <begin position="723"/>
        <end position="733"/>
    </location>
</feature>
<dbReference type="KEGG" id="bbes:BESB_055650"/>
<feature type="region of interest" description="Disordered" evidence="1">
    <location>
        <begin position="696"/>
        <end position="740"/>
    </location>
</feature>
<comment type="caution">
    <text evidence="2">The sequence shown here is derived from an EMBL/GenBank/DDBJ whole genome shotgun (WGS) entry which is preliminary data.</text>
</comment>